<dbReference type="FunCoup" id="D8TWF8">
    <property type="interactions" value="98"/>
</dbReference>
<dbReference type="AlphaFoldDB" id="D8TWF8"/>
<dbReference type="PANTHER" id="PTHR33281:SF19">
    <property type="entry name" value="VOLTAGE-DEPENDENT ANION CHANNEL-FORMING PROTEIN YNEE"/>
    <property type="match status" value="1"/>
</dbReference>
<feature type="transmembrane region" description="Helical" evidence="8">
    <location>
        <begin position="106"/>
        <end position="127"/>
    </location>
</feature>
<evidence type="ECO:0000256" key="3">
    <source>
        <dbReference type="ARBA" id="ARBA00022475"/>
    </source>
</evidence>
<dbReference type="RefSeq" id="XP_002950724.1">
    <property type="nucleotide sequence ID" value="XM_002950678.1"/>
</dbReference>
<dbReference type="Proteomes" id="UP000001058">
    <property type="component" value="Unassembled WGS sequence"/>
</dbReference>
<protein>
    <submittedName>
        <fullName evidence="9">Uncharacterized protein</fullName>
    </submittedName>
</protein>
<dbReference type="OrthoDB" id="1368at2759"/>
<evidence type="ECO:0000256" key="1">
    <source>
        <dbReference type="ARBA" id="ARBA00004651"/>
    </source>
</evidence>
<dbReference type="Pfam" id="PF25539">
    <property type="entry name" value="Bestrophin_2"/>
    <property type="match status" value="1"/>
</dbReference>
<dbReference type="GO" id="GO:0005886">
    <property type="term" value="C:plasma membrane"/>
    <property type="evidence" value="ECO:0007669"/>
    <property type="project" value="UniProtKB-SubCell"/>
</dbReference>
<dbReference type="GO" id="GO:0005254">
    <property type="term" value="F:chloride channel activity"/>
    <property type="evidence" value="ECO:0007669"/>
    <property type="project" value="InterPro"/>
</dbReference>
<evidence type="ECO:0000256" key="4">
    <source>
        <dbReference type="ARBA" id="ARBA00022692"/>
    </source>
</evidence>
<dbReference type="PANTHER" id="PTHR33281">
    <property type="entry name" value="UPF0187 PROTEIN YNEE"/>
    <property type="match status" value="1"/>
</dbReference>
<accession>D8TWF8</accession>
<dbReference type="STRING" id="3068.D8TWF8"/>
<gene>
    <name evidence="9" type="ORF">VOLCADRAFT_104839</name>
</gene>
<evidence type="ECO:0000256" key="8">
    <source>
        <dbReference type="SAM" id="Phobius"/>
    </source>
</evidence>
<evidence type="ECO:0000313" key="10">
    <source>
        <dbReference type="Proteomes" id="UP000001058"/>
    </source>
</evidence>
<dbReference type="GeneID" id="9618178"/>
<evidence type="ECO:0000256" key="7">
    <source>
        <dbReference type="ARBA" id="ARBA00023136"/>
    </source>
</evidence>
<dbReference type="KEGG" id="vcn:VOLCADRAFT_104839"/>
<evidence type="ECO:0000256" key="5">
    <source>
        <dbReference type="ARBA" id="ARBA00022989"/>
    </source>
</evidence>
<dbReference type="eggNOG" id="ENOG502QSQE">
    <property type="taxonomic scope" value="Eukaryota"/>
</dbReference>
<comment type="subcellular location">
    <subcellularLocation>
        <location evidence="1">Cell membrane</location>
        <topology evidence="1">Multi-pass membrane protein</topology>
    </subcellularLocation>
</comment>
<reference evidence="9 10" key="1">
    <citation type="journal article" date="2010" name="Science">
        <title>Genomic analysis of organismal complexity in the multicellular green alga Volvox carteri.</title>
        <authorList>
            <person name="Prochnik S.E."/>
            <person name="Umen J."/>
            <person name="Nedelcu A.M."/>
            <person name="Hallmann A."/>
            <person name="Miller S.M."/>
            <person name="Nishii I."/>
            <person name="Ferris P."/>
            <person name="Kuo A."/>
            <person name="Mitros T."/>
            <person name="Fritz-Laylin L.K."/>
            <person name="Hellsten U."/>
            <person name="Chapman J."/>
            <person name="Simakov O."/>
            <person name="Rensing S.A."/>
            <person name="Terry A."/>
            <person name="Pangilinan J."/>
            <person name="Kapitonov V."/>
            <person name="Jurka J."/>
            <person name="Salamov A."/>
            <person name="Shapiro H."/>
            <person name="Schmutz J."/>
            <person name="Grimwood J."/>
            <person name="Lindquist E."/>
            <person name="Lucas S."/>
            <person name="Grigoriev I.V."/>
            <person name="Schmitt R."/>
            <person name="Kirk D."/>
            <person name="Rokhsar D.S."/>
        </authorList>
    </citation>
    <scope>NUCLEOTIDE SEQUENCE [LARGE SCALE GENOMIC DNA]</scope>
    <source>
        <strain evidence="10">f. Nagariensis / Eve</strain>
    </source>
</reference>
<keyword evidence="2" id="KW-0813">Transport</keyword>
<sequence>MSSSMMVCGRQQRLSMPRGLGSALPGSRLCRSRLIIVASAAKDPNAPIQSNPLGALSSQAGTVTPLPRSEEARKYFRTVYDFPQWQTHRSQFRLMKRLFTIPQSHVIQNALPSILWVGIVSSALAAYMTAHDQHILPEGFPSLSPNASCSAFISNTSVALSLLLVFRTNSSYGRWDEARKMWGGLLNRSRDIMRQGATCFPDDQVEAKKALARWVVAFARALRIHFQPEVSIESELKNILTPAELEMLAKSQHRPVRAIHAISQIIQSVPMSSIHQMQMSNNLTFFHDVLGGCERLLRAPIPVSYTRHTARFLFMWLTLLPFALYGQCGLGVVPVCTGIAAVLCGIEEIGVQCEEPFGILPLEVICNRIQADVMATLKDDADTKTVLAEAGLERPQPQPQRGE</sequence>
<evidence type="ECO:0000256" key="2">
    <source>
        <dbReference type="ARBA" id="ARBA00022448"/>
    </source>
</evidence>
<evidence type="ECO:0000256" key="6">
    <source>
        <dbReference type="ARBA" id="ARBA00023065"/>
    </source>
</evidence>
<feature type="transmembrane region" description="Helical" evidence="8">
    <location>
        <begin position="147"/>
        <end position="166"/>
    </location>
</feature>
<dbReference type="EMBL" id="GL378341">
    <property type="protein sequence ID" value="EFJ48039.1"/>
    <property type="molecule type" value="Genomic_DNA"/>
</dbReference>
<evidence type="ECO:0000313" key="9">
    <source>
        <dbReference type="EMBL" id="EFJ48039.1"/>
    </source>
</evidence>
<organism evidence="10">
    <name type="scientific">Volvox carteri f. nagariensis</name>
    <dbReference type="NCBI Taxonomy" id="3068"/>
    <lineage>
        <taxon>Eukaryota</taxon>
        <taxon>Viridiplantae</taxon>
        <taxon>Chlorophyta</taxon>
        <taxon>core chlorophytes</taxon>
        <taxon>Chlorophyceae</taxon>
        <taxon>CS clade</taxon>
        <taxon>Chlamydomonadales</taxon>
        <taxon>Volvocaceae</taxon>
        <taxon>Volvox</taxon>
    </lineage>
</organism>
<keyword evidence="7 8" id="KW-0472">Membrane</keyword>
<keyword evidence="10" id="KW-1185">Reference proteome</keyword>
<keyword evidence="6" id="KW-0406">Ion transport</keyword>
<proteinExistence type="predicted"/>
<dbReference type="InParanoid" id="D8TWF8"/>
<keyword evidence="4 8" id="KW-0812">Transmembrane</keyword>
<dbReference type="InterPro" id="IPR044669">
    <property type="entry name" value="YneE/VCCN1/2-like"/>
</dbReference>
<name>D8TWF8_VOLCA</name>
<keyword evidence="5 8" id="KW-1133">Transmembrane helix</keyword>
<keyword evidence="3" id="KW-1003">Cell membrane</keyword>